<dbReference type="Gene3D" id="1.10.10.10">
    <property type="entry name" value="Winged helix-like DNA-binding domain superfamily/Winged helix DNA-binding domain"/>
    <property type="match status" value="1"/>
</dbReference>
<feature type="region of interest" description="Disordered" evidence="1">
    <location>
        <begin position="125"/>
        <end position="154"/>
    </location>
</feature>
<dbReference type="EMBL" id="VFON01000001">
    <property type="protein sequence ID" value="TQL44031.1"/>
    <property type="molecule type" value="Genomic_DNA"/>
</dbReference>
<reference evidence="2 3" key="1">
    <citation type="submission" date="2019-06" db="EMBL/GenBank/DDBJ databases">
        <title>Sequencing the genomes of 1000 actinobacteria strains.</title>
        <authorList>
            <person name="Klenk H.-P."/>
        </authorList>
    </citation>
    <scope>NUCLEOTIDE SEQUENCE [LARGE SCALE GENOMIC DNA]</scope>
    <source>
        <strain evidence="2 3">DSM 8803</strain>
    </source>
</reference>
<protein>
    <recommendedName>
        <fullName evidence="4">Helix-turn-helix protein</fullName>
    </recommendedName>
</protein>
<dbReference type="OrthoDB" id="5065456at2"/>
<evidence type="ECO:0008006" key="4">
    <source>
        <dbReference type="Google" id="ProtNLM"/>
    </source>
</evidence>
<sequence>MSLAQMVQVLEHSQSEGKELLVLIAIAERDGEGGAWPSMSWLAKRGRVTESYARRLVRKLEESGEIITDLNGGGGIRTAQHMRTNRYSVNIPCPWYCDRTPEHRDLRESKNEARRPKAWAEIVLDNTPAPPTVPNPPTMPNPPHHTEPTPGSVPWGEPSINLPTTPEQSLEAVVSASAHEVPPGGVLTPSEGAAYAAAVAAKPVAAYGVQPAPAVPRFDPATIPARPELVSAEQQQLNAEAELFACPDGFGTGKGSRHWCPPTDAACVRCGADVADILNLENLEPQP</sequence>
<name>A0A542Y7I1_9MICO</name>
<accession>A0A542Y7I1</accession>
<dbReference type="AlphaFoldDB" id="A0A542Y7I1"/>
<evidence type="ECO:0000256" key="1">
    <source>
        <dbReference type="SAM" id="MobiDB-lite"/>
    </source>
</evidence>
<comment type="caution">
    <text evidence="2">The sequence shown here is derived from an EMBL/GenBank/DDBJ whole genome shotgun (WGS) entry which is preliminary data.</text>
</comment>
<keyword evidence="3" id="KW-1185">Reference proteome</keyword>
<evidence type="ECO:0000313" key="3">
    <source>
        <dbReference type="Proteomes" id="UP000319094"/>
    </source>
</evidence>
<feature type="compositionally biased region" description="Pro residues" evidence="1">
    <location>
        <begin position="128"/>
        <end position="143"/>
    </location>
</feature>
<evidence type="ECO:0000313" key="2">
    <source>
        <dbReference type="EMBL" id="TQL44031.1"/>
    </source>
</evidence>
<organism evidence="2 3">
    <name type="scientific">Leucobacter komagatae</name>
    <dbReference type="NCBI Taxonomy" id="55969"/>
    <lineage>
        <taxon>Bacteria</taxon>
        <taxon>Bacillati</taxon>
        <taxon>Actinomycetota</taxon>
        <taxon>Actinomycetes</taxon>
        <taxon>Micrococcales</taxon>
        <taxon>Microbacteriaceae</taxon>
        <taxon>Leucobacter</taxon>
    </lineage>
</organism>
<dbReference type="InterPro" id="IPR036388">
    <property type="entry name" value="WH-like_DNA-bd_sf"/>
</dbReference>
<dbReference type="Pfam" id="PF13730">
    <property type="entry name" value="HTH_36"/>
    <property type="match status" value="1"/>
</dbReference>
<gene>
    <name evidence="2" type="ORF">FB468_2069</name>
</gene>
<proteinExistence type="predicted"/>
<dbReference type="RefSeq" id="WP_141887261.1">
    <property type="nucleotide sequence ID" value="NZ_BAAAUY010000019.1"/>
</dbReference>
<dbReference type="Proteomes" id="UP000319094">
    <property type="component" value="Unassembled WGS sequence"/>
</dbReference>